<evidence type="ECO:0008006" key="3">
    <source>
        <dbReference type="Google" id="ProtNLM"/>
    </source>
</evidence>
<dbReference type="AlphaFoldDB" id="A0A0H4VMK4"/>
<dbReference type="Pfam" id="PF12669">
    <property type="entry name" value="FeoB_associated"/>
    <property type="match status" value="1"/>
</dbReference>
<dbReference type="OrthoDB" id="982357at2"/>
<dbReference type="Proteomes" id="UP000036458">
    <property type="component" value="Chromosome"/>
</dbReference>
<keyword evidence="2" id="KW-1185">Reference proteome</keyword>
<dbReference type="EMBL" id="CP010777">
    <property type="protein sequence ID" value="AKQ47110.1"/>
    <property type="molecule type" value="Genomic_DNA"/>
</dbReference>
<sequence>MVQEIIILLIFLLATGYVLRLGYKSFFSKDVGCAKGCGSACSSIDLEKIAREIEASKRTPAK</sequence>
<accession>A0A0H4VMK4</accession>
<proteinExistence type="predicted"/>
<gene>
    <name evidence="1" type="ORF">TH63_18030</name>
</gene>
<reference evidence="1 2" key="1">
    <citation type="submission" date="2015-01" db="EMBL/GenBank/DDBJ databases">
        <title>Rufibacter sp./DG31D/ whole genome sequencing.</title>
        <authorList>
            <person name="Kim M.K."/>
            <person name="Srinivasan S."/>
            <person name="Lee J.-J."/>
        </authorList>
    </citation>
    <scope>NUCLEOTIDE SEQUENCE [LARGE SCALE GENOMIC DNA]</scope>
    <source>
        <strain evidence="1 2">DG31D</strain>
    </source>
</reference>
<dbReference type="KEGG" id="ruf:TH63_18030"/>
<dbReference type="PATRIC" id="fig|1379910.4.peg.3929"/>
<organism evidence="1 2">
    <name type="scientific">Rufibacter radiotolerans</name>
    <dbReference type="NCBI Taxonomy" id="1379910"/>
    <lineage>
        <taxon>Bacteria</taxon>
        <taxon>Pseudomonadati</taxon>
        <taxon>Bacteroidota</taxon>
        <taxon>Cytophagia</taxon>
        <taxon>Cytophagales</taxon>
        <taxon>Hymenobacteraceae</taxon>
        <taxon>Rufibacter</taxon>
    </lineage>
</organism>
<evidence type="ECO:0000313" key="2">
    <source>
        <dbReference type="Proteomes" id="UP000036458"/>
    </source>
</evidence>
<protein>
    <recommendedName>
        <fullName evidence="3">FeoB-associated Cys-rich membrane protein</fullName>
    </recommendedName>
</protein>
<evidence type="ECO:0000313" key="1">
    <source>
        <dbReference type="EMBL" id="AKQ47110.1"/>
    </source>
</evidence>
<name>A0A0H4VMK4_9BACT</name>
<dbReference type="RefSeq" id="WP_048922173.1">
    <property type="nucleotide sequence ID" value="NZ_CP010777.1"/>
</dbReference>